<dbReference type="InterPro" id="IPR000531">
    <property type="entry name" value="Beta-barrel_TonB"/>
</dbReference>
<dbReference type="RefSeq" id="WP_072987261.1">
    <property type="nucleotide sequence ID" value="NZ_FQYU01000001.1"/>
</dbReference>
<dbReference type="PANTHER" id="PTHR30069:SF29">
    <property type="entry name" value="HEMOGLOBIN AND HEMOGLOBIN-HAPTOGLOBIN-BINDING PROTEIN 1-RELATED"/>
    <property type="match status" value="1"/>
</dbReference>
<keyword evidence="4 10" id="KW-0812">Transmembrane</keyword>
<evidence type="ECO:0000256" key="8">
    <source>
        <dbReference type="ARBA" id="ARBA00023170"/>
    </source>
</evidence>
<evidence type="ECO:0000256" key="10">
    <source>
        <dbReference type="PROSITE-ProRule" id="PRU01360"/>
    </source>
</evidence>
<dbReference type="Pfam" id="PF00593">
    <property type="entry name" value="TonB_dep_Rec_b-barrel"/>
    <property type="match status" value="1"/>
</dbReference>
<dbReference type="GO" id="GO:0015344">
    <property type="term" value="F:siderophore uptake transmembrane transporter activity"/>
    <property type="evidence" value="ECO:0007669"/>
    <property type="project" value="TreeGrafter"/>
</dbReference>
<evidence type="ECO:0000259" key="13">
    <source>
        <dbReference type="Pfam" id="PF00593"/>
    </source>
</evidence>
<evidence type="ECO:0000256" key="6">
    <source>
        <dbReference type="ARBA" id="ARBA00023077"/>
    </source>
</evidence>
<evidence type="ECO:0000313" key="16">
    <source>
        <dbReference type="Proteomes" id="UP000184543"/>
    </source>
</evidence>
<dbReference type="Proteomes" id="UP000184543">
    <property type="component" value="Unassembled WGS sequence"/>
</dbReference>
<feature type="domain" description="TonB-dependent receptor plug" evidence="14">
    <location>
        <begin position="54"/>
        <end position="156"/>
    </location>
</feature>
<evidence type="ECO:0000256" key="1">
    <source>
        <dbReference type="ARBA" id="ARBA00004571"/>
    </source>
</evidence>
<evidence type="ECO:0000256" key="11">
    <source>
        <dbReference type="RuleBase" id="RU003357"/>
    </source>
</evidence>
<evidence type="ECO:0000259" key="14">
    <source>
        <dbReference type="Pfam" id="PF07715"/>
    </source>
</evidence>
<dbReference type="PANTHER" id="PTHR30069">
    <property type="entry name" value="TONB-DEPENDENT OUTER MEMBRANE RECEPTOR"/>
    <property type="match status" value="1"/>
</dbReference>
<keyword evidence="7 10" id="KW-0472">Membrane</keyword>
<feature type="chain" id="PRO_5009915942" evidence="12">
    <location>
        <begin position="21"/>
        <end position="718"/>
    </location>
</feature>
<evidence type="ECO:0000256" key="7">
    <source>
        <dbReference type="ARBA" id="ARBA00023136"/>
    </source>
</evidence>
<dbReference type="InterPro" id="IPR012910">
    <property type="entry name" value="Plug_dom"/>
</dbReference>
<accession>A0A1M6B356</accession>
<sequence>MACFRFSILLFLLLPLSVFAQSAESQKDSTGVTKLDEVVLVGESKVMSLSKKLFRVEVIGREQIRQLAGNTLADVLNQNLNITVMPDASTGRSTISMFGLDGQYVKILLDGIPLASDNGLGNDIDITQINLEDVERIEIVEGSMGVLYGDNAVAGVINIVSKRGVNDTKWSIRTSLQEESVGSEYSWFDQGRHIQNLRLDRRLGQDGQVSFGASRNDYGGFYNDYKGQDYVNIQDGTVVNDGLRGMEWSPKLQLTAFVDFRQKIKKHNLYFKSQYFDEDLAIYDHDVIGRLNANGEPNPTATDQQFDTHRWVNNLSLFGTLGSSATYNLALSYQDQKRYYKAYSYNILQKGIEAVTADRLNQSSKILYSKATISNIFERSEWFNLLLGYEFAHQKGFDAIASGAYSENLVENTLENYDLFASADLLLGKTISFYPGVRLTNNSQFGNRLIWSLSSTYDLGNRLKLKAILGSAFRAPNFEELFYYFVDSNHNVQGNQDLLPEDGISIFVDLDKKWAIGQGNGLFSTALKAYHFNIDDKIAFVADDSGDTPLFTYKNVDQQKILGFSINNGIRLKQLAFGLGATYLGEAITLDASQNTGNSDYVWSLGLNSNISYDLPKLKASLSAQLKYTGVSQTIATSDDDGVVLDRTDPFTWLDTSVHFDLTPNIDLTMGARNVLDVVTVKASDVSSGTHGTTGTDSRLFGNGRSYFLKLSYLLTFN</sequence>
<dbReference type="SUPFAM" id="SSF56935">
    <property type="entry name" value="Porins"/>
    <property type="match status" value="1"/>
</dbReference>
<evidence type="ECO:0000313" key="15">
    <source>
        <dbReference type="EMBL" id="SHI43182.1"/>
    </source>
</evidence>
<reference evidence="16" key="1">
    <citation type="submission" date="2016-11" db="EMBL/GenBank/DDBJ databases">
        <authorList>
            <person name="Varghese N."/>
            <person name="Submissions S."/>
        </authorList>
    </citation>
    <scope>NUCLEOTIDE SEQUENCE [LARGE SCALE GENOMIC DNA]</scope>
    <source>
        <strain evidence="16">DSM 19858</strain>
    </source>
</reference>
<dbReference type="InterPro" id="IPR036942">
    <property type="entry name" value="Beta-barrel_TonB_sf"/>
</dbReference>
<proteinExistence type="inferred from homology"/>
<evidence type="ECO:0000256" key="2">
    <source>
        <dbReference type="ARBA" id="ARBA00022448"/>
    </source>
</evidence>
<keyword evidence="2 10" id="KW-0813">Transport</keyword>
<evidence type="ECO:0000256" key="9">
    <source>
        <dbReference type="ARBA" id="ARBA00023237"/>
    </source>
</evidence>
<protein>
    <submittedName>
        <fullName evidence="15">Outer membrane receptor for ferrienterochelin and colicins</fullName>
    </submittedName>
</protein>
<dbReference type="OrthoDB" id="9764669at2"/>
<keyword evidence="8 15" id="KW-0675">Receptor</keyword>
<comment type="subcellular location">
    <subcellularLocation>
        <location evidence="1 10">Cell outer membrane</location>
        <topology evidence="1 10">Multi-pass membrane protein</topology>
    </subcellularLocation>
</comment>
<evidence type="ECO:0000256" key="5">
    <source>
        <dbReference type="ARBA" id="ARBA00022729"/>
    </source>
</evidence>
<dbReference type="PROSITE" id="PS52016">
    <property type="entry name" value="TONB_DEPENDENT_REC_3"/>
    <property type="match status" value="1"/>
</dbReference>
<dbReference type="GO" id="GO:0009279">
    <property type="term" value="C:cell outer membrane"/>
    <property type="evidence" value="ECO:0007669"/>
    <property type="project" value="UniProtKB-SubCell"/>
</dbReference>
<evidence type="ECO:0000256" key="3">
    <source>
        <dbReference type="ARBA" id="ARBA00022452"/>
    </source>
</evidence>
<dbReference type="Gene3D" id="2.40.170.20">
    <property type="entry name" value="TonB-dependent receptor, beta-barrel domain"/>
    <property type="match status" value="1"/>
</dbReference>
<keyword evidence="3 10" id="KW-1134">Transmembrane beta strand</keyword>
<keyword evidence="6 11" id="KW-0798">TonB box</keyword>
<evidence type="ECO:0000256" key="4">
    <source>
        <dbReference type="ARBA" id="ARBA00022692"/>
    </source>
</evidence>
<dbReference type="AlphaFoldDB" id="A0A1M6B356"/>
<dbReference type="GO" id="GO:0044718">
    <property type="term" value="P:siderophore transmembrane transport"/>
    <property type="evidence" value="ECO:0007669"/>
    <property type="project" value="TreeGrafter"/>
</dbReference>
<name>A0A1M6B356_9FLAO</name>
<dbReference type="Pfam" id="PF07715">
    <property type="entry name" value="Plug"/>
    <property type="match status" value="1"/>
</dbReference>
<feature type="signal peptide" evidence="12">
    <location>
        <begin position="1"/>
        <end position="20"/>
    </location>
</feature>
<dbReference type="InterPro" id="IPR039426">
    <property type="entry name" value="TonB-dep_rcpt-like"/>
</dbReference>
<keyword evidence="16" id="KW-1185">Reference proteome</keyword>
<comment type="similarity">
    <text evidence="10 11">Belongs to the TonB-dependent receptor family.</text>
</comment>
<evidence type="ECO:0000256" key="12">
    <source>
        <dbReference type="SAM" id="SignalP"/>
    </source>
</evidence>
<dbReference type="STRING" id="192903.SAMN04488513_101270"/>
<keyword evidence="9 10" id="KW-0998">Cell outer membrane</keyword>
<gene>
    <name evidence="15" type="ORF">SAMN04488513_101270</name>
</gene>
<dbReference type="Gene3D" id="2.170.130.10">
    <property type="entry name" value="TonB-dependent receptor, plug domain"/>
    <property type="match status" value="1"/>
</dbReference>
<dbReference type="EMBL" id="FQYU01000001">
    <property type="protein sequence ID" value="SHI43182.1"/>
    <property type="molecule type" value="Genomic_DNA"/>
</dbReference>
<feature type="domain" description="TonB-dependent receptor-like beta-barrel" evidence="13">
    <location>
        <begin position="293"/>
        <end position="675"/>
    </location>
</feature>
<keyword evidence="5 12" id="KW-0732">Signal</keyword>
<organism evidence="15 16">
    <name type="scientific">Pseudozobellia thermophila</name>
    <dbReference type="NCBI Taxonomy" id="192903"/>
    <lineage>
        <taxon>Bacteria</taxon>
        <taxon>Pseudomonadati</taxon>
        <taxon>Bacteroidota</taxon>
        <taxon>Flavobacteriia</taxon>
        <taxon>Flavobacteriales</taxon>
        <taxon>Flavobacteriaceae</taxon>
        <taxon>Pseudozobellia</taxon>
    </lineage>
</organism>
<dbReference type="InterPro" id="IPR037066">
    <property type="entry name" value="Plug_dom_sf"/>
</dbReference>